<dbReference type="KEGG" id="vie:OL234_10765"/>
<geneLocation type="plasmid" evidence="1 2">
    <name>unnamed1</name>
</geneLocation>
<evidence type="ECO:0000313" key="2">
    <source>
        <dbReference type="Proteomes" id="UP001179647"/>
    </source>
</evidence>
<dbReference type="RefSeq" id="WP_275470179.1">
    <property type="nucleotide sequence ID" value="NZ_CP110233.1"/>
</dbReference>
<organism evidence="1 2">
    <name type="scientific">Vagococcus intermedius</name>
    <dbReference type="NCBI Taxonomy" id="2991418"/>
    <lineage>
        <taxon>Bacteria</taxon>
        <taxon>Bacillati</taxon>
        <taxon>Bacillota</taxon>
        <taxon>Bacilli</taxon>
        <taxon>Lactobacillales</taxon>
        <taxon>Enterococcaceae</taxon>
        <taxon>Vagococcus</taxon>
    </lineage>
</organism>
<gene>
    <name evidence="1" type="ORF">OL234_10765</name>
</gene>
<proteinExistence type="predicted"/>
<name>A0AAF0CWN2_9ENTE</name>
<dbReference type="AlphaFoldDB" id="A0AAF0CWN2"/>
<protein>
    <submittedName>
        <fullName evidence="1">Uncharacterized protein</fullName>
    </submittedName>
</protein>
<sequence>MENLVKRIDRLSEKQKVADNILFSTATGNAYIYDSEEAANQAKSLLVGRNIFNELFGDLNNDRLVKKIKSK</sequence>
<evidence type="ECO:0000313" key="1">
    <source>
        <dbReference type="EMBL" id="WEG74379.1"/>
    </source>
</evidence>
<dbReference type="Proteomes" id="UP001179647">
    <property type="component" value="Plasmid unnamed1"/>
</dbReference>
<keyword evidence="2" id="KW-1185">Reference proteome</keyword>
<dbReference type="EMBL" id="CP110233">
    <property type="protein sequence ID" value="WEG74379.1"/>
    <property type="molecule type" value="Genomic_DNA"/>
</dbReference>
<keyword evidence="1" id="KW-0614">Plasmid</keyword>
<accession>A0AAF0CWN2</accession>
<reference evidence="1" key="1">
    <citation type="submission" date="2022-10" db="EMBL/GenBank/DDBJ databases">
        <title>Vagococcus sp. isolated from poultry meat.</title>
        <authorList>
            <person name="Johansson P."/>
            <person name="Bjorkroth J."/>
        </authorList>
    </citation>
    <scope>NUCLEOTIDE SEQUENCE</scope>
    <source>
        <strain evidence="1">STAA11</strain>
        <plasmid evidence="1">unnamed1</plasmid>
    </source>
</reference>